<gene>
    <name evidence="2" type="ORF">J4G78_00905</name>
</gene>
<sequence>MRKLFLLILSFGILGACSETPLEDQNEDEVTAVEKQIEGDAKSLEAAADEAVKELKLEIEADLSDDGIATPMMPSGENSQ</sequence>
<dbReference type="EMBL" id="CP071794">
    <property type="protein sequence ID" value="QTD56198.1"/>
    <property type="molecule type" value="Genomic_DNA"/>
</dbReference>
<keyword evidence="1" id="KW-0175">Coiled coil</keyword>
<name>A0ABX7T3Q3_9SPHN</name>
<feature type="coiled-coil region" evidence="1">
    <location>
        <begin position="34"/>
        <end position="61"/>
    </location>
</feature>
<reference evidence="2 3" key="1">
    <citation type="submission" date="2021-03" db="EMBL/GenBank/DDBJ databases">
        <title>Complete genome of Parasphingorhabdus_sp.JHSY0214.</title>
        <authorList>
            <person name="Yoo J.H."/>
            <person name="Bae J.W."/>
        </authorList>
    </citation>
    <scope>NUCLEOTIDE SEQUENCE [LARGE SCALE GENOMIC DNA]</scope>
    <source>
        <strain evidence="2 3">JHSY0214</strain>
    </source>
</reference>
<organism evidence="2 3">
    <name type="scientific">Parasphingorhabdus cellanae</name>
    <dbReference type="NCBI Taxonomy" id="2806553"/>
    <lineage>
        <taxon>Bacteria</taxon>
        <taxon>Pseudomonadati</taxon>
        <taxon>Pseudomonadota</taxon>
        <taxon>Alphaproteobacteria</taxon>
        <taxon>Sphingomonadales</taxon>
        <taxon>Sphingomonadaceae</taxon>
        <taxon>Parasphingorhabdus</taxon>
    </lineage>
</organism>
<evidence type="ECO:0000313" key="3">
    <source>
        <dbReference type="Proteomes" id="UP000663923"/>
    </source>
</evidence>
<keyword evidence="3" id="KW-1185">Reference proteome</keyword>
<dbReference type="Proteomes" id="UP000663923">
    <property type="component" value="Chromosome"/>
</dbReference>
<evidence type="ECO:0000313" key="2">
    <source>
        <dbReference type="EMBL" id="QTD56198.1"/>
    </source>
</evidence>
<dbReference type="RefSeq" id="WP_207988020.1">
    <property type="nucleotide sequence ID" value="NZ_CP071794.1"/>
</dbReference>
<dbReference type="PROSITE" id="PS51257">
    <property type="entry name" value="PROKAR_LIPOPROTEIN"/>
    <property type="match status" value="1"/>
</dbReference>
<protein>
    <recommendedName>
        <fullName evidence="4">Secreted protein</fullName>
    </recommendedName>
</protein>
<proteinExistence type="predicted"/>
<accession>A0ABX7T3Q3</accession>
<evidence type="ECO:0000256" key="1">
    <source>
        <dbReference type="SAM" id="Coils"/>
    </source>
</evidence>
<evidence type="ECO:0008006" key="4">
    <source>
        <dbReference type="Google" id="ProtNLM"/>
    </source>
</evidence>